<name>A0A7W9EQY2_9SPHN</name>
<keyword evidence="4" id="KW-1185">Reference proteome</keyword>
<dbReference type="InterPro" id="IPR027843">
    <property type="entry name" value="DUF4440"/>
</dbReference>
<gene>
    <name evidence="3" type="ORF">FHR21_002326</name>
</gene>
<dbReference type="InterPro" id="IPR032710">
    <property type="entry name" value="NTF2-like_dom_sf"/>
</dbReference>
<protein>
    <recommendedName>
        <fullName evidence="2">DUF4440 domain-containing protein</fullName>
    </recommendedName>
</protein>
<evidence type="ECO:0000256" key="1">
    <source>
        <dbReference type="SAM" id="SignalP"/>
    </source>
</evidence>
<comment type="caution">
    <text evidence="3">The sequence shown here is derived from an EMBL/GenBank/DDBJ whole genome shotgun (WGS) entry which is preliminary data.</text>
</comment>
<feature type="chain" id="PRO_5030995788" description="DUF4440 domain-containing protein" evidence="1">
    <location>
        <begin position="26"/>
        <end position="163"/>
    </location>
</feature>
<evidence type="ECO:0000259" key="2">
    <source>
        <dbReference type="Pfam" id="PF14534"/>
    </source>
</evidence>
<feature type="domain" description="DUF4440" evidence="2">
    <location>
        <begin position="58"/>
        <end position="153"/>
    </location>
</feature>
<reference evidence="3 4" key="1">
    <citation type="submission" date="2020-08" db="EMBL/GenBank/DDBJ databases">
        <title>Genomic Encyclopedia of Type Strains, Phase IV (KMG-IV): sequencing the most valuable type-strain genomes for metagenomic binning, comparative biology and taxonomic classification.</title>
        <authorList>
            <person name="Goeker M."/>
        </authorList>
    </citation>
    <scope>NUCLEOTIDE SEQUENCE [LARGE SCALE GENOMIC DNA]</scope>
    <source>
        <strain evidence="3 4">DSM 27163</strain>
    </source>
</reference>
<dbReference type="EMBL" id="JACIJH010000007">
    <property type="protein sequence ID" value="MBB5706964.1"/>
    <property type="molecule type" value="Genomic_DNA"/>
</dbReference>
<dbReference type="PROSITE" id="PS51257">
    <property type="entry name" value="PROKAR_LIPOPROTEIN"/>
    <property type="match status" value="1"/>
</dbReference>
<evidence type="ECO:0000313" key="3">
    <source>
        <dbReference type="EMBL" id="MBB5706964.1"/>
    </source>
</evidence>
<feature type="signal peptide" evidence="1">
    <location>
        <begin position="1"/>
        <end position="25"/>
    </location>
</feature>
<dbReference type="AlphaFoldDB" id="A0A7W9EQY2"/>
<organism evidence="3 4">
    <name type="scientific">Sphingopyxis panaciterrulae</name>
    <dbReference type="NCBI Taxonomy" id="462372"/>
    <lineage>
        <taxon>Bacteria</taxon>
        <taxon>Pseudomonadati</taxon>
        <taxon>Pseudomonadota</taxon>
        <taxon>Alphaproteobacteria</taxon>
        <taxon>Sphingomonadales</taxon>
        <taxon>Sphingomonadaceae</taxon>
        <taxon>Sphingopyxis</taxon>
    </lineage>
</organism>
<dbReference type="RefSeq" id="WP_184098384.1">
    <property type="nucleotide sequence ID" value="NZ_JACIJH010000007.1"/>
</dbReference>
<sequence>MMRRLSFALSLLALSACALPSPMRAEPPSAEPAPADGADAVRDALWQKEVAIYEGRSRGDLSYYVGNASPAFLAWTSGTKEPFRKDALEAGMATMKGRGQEAITTRFLDFSLSGDTAILYYRNHRTRLPDGTAVDQTYDNIHVWQWADGVWKVLASMSRHAEE</sequence>
<dbReference type="Pfam" id="PF14534">
    <property type="entry name" value="DUF4440"/>
    <property type="match status" value="1"/>
</dbReference>
<keyword evidence="1" id="KW-0732">Signal</keyword>
<evidence type="ECO:0000313" key="4">
    <source>
        <dbReference type="Proteomes" id="UP000537161"/>
    </source>
</evidence>
<proteinExistence type="predicted"/>
<dbReference type="Gene3D" id="3.10.450.50">
    <property type="match status" value="1"/>
</dbReference>
<dbReference type="Proteomes" id="UP000537161">
    <property type="component" value="Unassembled WGS sequence"/>
</dbReference>
<dbReference type="SUPFAM" id="SSF54427">
    <property type="entry name" value="NTF2-like"/>
    <property type="match status" value="1"/>
</dbReference>
<accession>A0A7W9EQY2</accession>